<dbReference type="GO" id="GO:0032993">
    <property type="term" value="C:protein-DNA complex"/>
    <property type="evidence" value="ECO:0007669"/>
    <property type="project" value="TreeGrafter"/>
</dbReference>
<evidence type="ECO:0000313" key="8">
    <source>
        <dbReference type="Proteomes" id="UP000199055"/>
    </source>
</evidence>
<keyword evidence="2" id="KW-0805">Transcription regulation</keyword>
<feature type="domain" description="HTH lysR-type" evidence="6">
    <location>
        <begin position="33"/>
        <end position="90"/>
    </location>
</feature>
<dbReference type="InterPro" id="IPR036388">
    <property type="entry name" value="WH-like_DNA-bd_sf"/>
</dbReference>
<dbReference type="PRINTS" id="PR00039">
    <property type="entry name" value="HTHLYSR"/>
</dbReference>
<dbReference type="InterPro" id="IPR005119">
    <property type="entry name" value="LysR_subst-bd"/>
</dbReference>
<accession>A0A1H9BAU3</accession>
<dbReference type="Proteomes" id="UP000199055">
    <property type="component" value="Unassembled WGS sequence"/>
</dbReference>
<comment type="similarity">
    <text evidence="1">Belongs to the LysR transcriptional regulatory family.</text>
</comment>
<proteinExistence type="inferred from homology"/>
<dbReference type="GO" id="GO:0003677">
    <property type="term" value="F:DNA binding"/>
    <property type="evidence" value="ECO:0007669"/>
    <property type="project" value="UniProtKB-KW"/>
</dbReference>
<dbReference type="Gene3D" id="1.10.10.10">
    <property type="entry name" value="Winged helix-like DNA-binding domain superfamily/Winged helix DNA-binding domain"/>
    <property type="match status" value="1"/>
</dbReference>
<dbReference type="InterPro" id="IPR000847">
    <property type="entry name" value="LysR_HTH_N"/>
</dbReference>
<name>A0A1H9BAU3_9ACTN</name>
<dbReference type="GO" id="GO:0003700">
    <property type="term" value="F:DNA-binding transcription factor activity"/>
    <property type="evidence" value="ECO:0007669"/>
    <property type="project" value="InterPro"/>
</dbReference>
<feature type="region of interest" description="Disordered" evidence="5">
    <location>
        <begin position="330"/>
        <end position="354"/>
    </location>
</feature>
<evidence type="ECO:0000256" key="3">
    <source>
        <dbReference type="ARBA" id="ARBA00023125"/>
    </source>
</evidence>
<dbReference type="STRING" id="403935.SAMN05216481_102287"/>
<dbReference type="EMBL" id="FOET01000002">
    <property type="protein sequence ID" value="SEP86140.1"/>
    <property type="molecule type" value="Genomic_DNA"/>
</dbReference>
<dbReference type="FunFam" id="1.10.10.10:FF:000001">
    <property type="entry name" value="LysR family transcriptional regulator"/>
    <property type="match status" value="1"/>
</dbReference>
<gene>
    <name evidence="7" type="ORF">SAMN05216481_102287</name>
</gene>
<dbReference type="PANTHER" id="PTHR30346:SF0">
    <property type="entry name" value="HCA OPERON TRANSCRIPTIONAL ACTIVATOR HCAR"/>
    <property type="match status" value="1"/>
</dbReference>
<evidence type="ECO:0000256" key="1">
    <source>
        <dbReference type="ARBA" id="ARBA00009437"/>
    </source>
</evidence>
<dbReference type="CDD" id="cd08414">
    <property type="entry name" value="PBP2_LTTR_aromatics_like"/>
    <property type="match status" value="1"/>
</dbReference>
<reference evidence="7 8" key="1">
    <citation type="submission" date="2016-10" db="EMBL/GenBank/DDBJ databases">
        <authorList>
            <person name="de Groot N.N."/>
        </authorList>
    </citation>
    <scope>NUCLEOTIDE SEQUENCE [LARGE SCALE GENOMIC DNA]</scope>
    <source>
        <strain evidence="7 8">CGMCC 4.3519</strain>
    </source>
</reference>
<dbReference type="Gene3D" id="3.40.190.10">
    <property type="entry name" value="Periplasmic binding protein-like II"/>
    <property type="match status" value="2"/>
</dbReference>
<organism evidence="7 8">
    <name type="scientific">Streptomyces radiopugnans</name>
    <dbReference type="NCBI Taxonomy" id="403935"/>
    <lineage>
        <taxon>Bacteria</taxon>
        <taxon>Bacillati</taxon>
        <taxon>Actinomycetota</taxon>
        <taxon>Actinomycetes</taxon>
        <taxon>Kitasatosporales</taxon>
        <taxon>Streptomycetaceae</taxon>
        <taxon>Streptomyces</taxon>
    </lineage>
</organism>
<keyword evidence="3 7" id="KW-0238">DNA-binding</keyword>
<evidence type="ECO:0000259" key="6">
    <source>
        <dbReference type="PROSITE" id="PS50931"/>
    </source>
</evidence>
<dbReference type="AlphaFoldDB" id="A0A1H9BAU3"/>
<evidence type="ECO:0000313" key="7">
    <source>
        <dbReference type="EMBL" id="SEP86140.1"/>
    </source>
</evidence>
<evidence type="ECO:0000256" key="2">
    <source>
        <dbReference type="ARBA" id="ARBA00023015"/>
    </source>
</evidence>
<keyword evidence="8" id="KW-1185">Reference proteome</keyword>
<dbReference type="SUPFAM" id="SSF53850">
    <property type="entry name" value="Periplasmic binding protein-like II"/>
    <property type="match status" value="1"/>
</dbReference>
<dbReference type="InterPro" id="IPR036390">
    <property type="entry name" value="WH_DNA-bd_sf"/>
</dbReference>
<keyword evidence="4" id="KW-0804">Transcription</keyword>
<dbReference type="SUPFAM" id="SSF46785">
    <property type="entry name" value="Winged helix' DNA-binding domain"/>
    <property type="match status" value="1"/>
</dbReference>
<protein>
    <submittedName>
        <fullName evidence="7">DNA-binding transcriptional regulator, LysR family</fullName>
    </submittedName>
</protein>
<sequence>MVACRDQSTCDGGPSKIENRSRRYRKRYRPSVDLLRHLRYFRAVAEELHFGRAAERLHMAQPPLSRSVRSLEEELGARLFDRTSRGVRLTAAGETLLAESGELLARAERMRTLVARAHRGEHGTLRIGVPPELPGRVLARMLTAFAAEAPGVQVEPRELSTAEQVRLLADRELDAGLLQHPVELQPAGLVGEPATGLPLGVVLPRDSPQAGTGPLPLAALGGSPLVIFPRQAAPGLYDATLGACRAQGWHPSRIVHAGSPEVVMGLVIAGRGAALAHEAVARKEPRVLWRPLGTDGPRWPVSFVRPAAAPHPAARRLAATATAALRAEAGGTGEFLAGRPGPRTAESDGAPRPWDVVYAVRRPEEG</sequence>
<dbReference type="PANTHER" id="PTHR30346">
    <property type="entry name" value="TRANSCRIPTIONAL DUAL REGULATOR HCAR-RELATED"/>
    <property type="match status" value="1"/>
</dbReference>
<evidence type="ECO:0000256" key="4">
    <source>
        <dbReference type="ARBA" id="ARBA00023163"/>
    </source>
</evidence>
<dbReference type="PROSITE" id="PS50931">
    <property type="entry name" value="HTH_LYSR"/>
    <property type="match status" value="1"/>
</dbReference>
<dbReference type="Pfam" id="PF03466">
    <property type="entry name" value="LysR_substrate"/>
    <property type="match status" value="1"/>
</dbReference>
<evidence type="ECO:0000256" key="5">
    <source>
        <dbReference type="SAM" id="MobiDB-lite"/>
    </source>
</evidence>
<dbReference type="Pfam" id="PF00126">
    <property type="entry name" value="HTH_1"/>
    <property type="match status" value="1"/>
</dbReference>